<dbReference type="CDD" id="cd11314">
    <property type="entry name" value="AmyAc_arch_bac_plant_AmyA"/>
    <property type="match status" value="1"/>
</dbReference>
<evidence type="ECO:0000313" key="12">
    <source>
        <dbReference type="Proteomes" id="UP000594638"/>
    </source>
</evidence>
<dbReference type="Pfam" id="PF07821">
    <property type="entry name" value="Alpha-amyl_C2"/>
    <property type="match status" value="1"/>
</dbReference>
<dbReference type="InterPro" id="IPR017853">
    <property type="entry name" value="GH"/>
</dbReference>
<keyword evidence="6" id="KW-0119">Carbohydrate metabolism</keyword>
<protein>
    <recommendedName>
        <fullName evidence="4">alpha-amylase</fullName>
        <ecNumber evidence="4">3.2.1.1</ecNumber>
    </recommendedName>
    <alternativeName>
        <fullName evidence="8">1,4-alpha-D-glucan glucanohydrolase</fullName>
    </alternativeName>
</protein>
<dbReference type="SUPFAM" id="SSF51445">
    <property type="entry name" value="(Trans)glycosidases"/>
    <property type="match status" value="1"/>
</dbReference>
<dbReference type="InterPro" id="IPR013780">
    <property type="entry name" value="Glyco_hydro_b"/>
</dbReference>
<evidence type="ECO:0000256" key="4">
    <source>
        <dbReference type="ARBA" id="ARBA00012595"/>
    </source>
</evidence>
<dbReference type="OrthoDB" id="550577at2759"/>
<dbReference type="SUPFAM" id="SSF51011">
    <property type="entry name" value="Glycosyl hydrolase domain"/>
    <property type="match status" value="1"/>
</dbReference>
<dbReference type="Gene3D" id="3.20.20.80">
    <property type="entry name" value="Glycosidases"/>
    <property type="match status" value="2"/>
</dbReference>
<dbReference type="Pfam" id="PF00128">
    <property type="entry name" value="Alpha-amylase"/>
    <property type="match status" value="1"/>
</dbReference>
<dbReference type="Proteomes" id="UP000594638">
    <property type="component" value="Unassembled WGS sequence"/>
</dbReference>
<evidence type="ECO:0000313" key="11">
    <source>
        <dbReference type="EMBL" id="CAA3003022.1"/>
    </source>
</evidence>
<evidence type="ECO:0000256" key="2">
    <source>
        <dbReference type="ARBA" id="ARBA00001913"/>
    </source>
</evidence>
<evidence type="ECO:0000256" key="1">
    <source>
        <dbReference type="ARBA" id="ARBA00000548"/>
    </source>
</evidence>
<evidence type="ECO:0000256" key="6">
    <source>
        <dbReference type="ARBA" id="ARBA00023277"/>
    </source>
</evidence>
<reference evidence="11 12" key="1">
    <citation type="submission" date="2019-12" db="EMBL/GenBank/DDBJ databases">
        <authorList>
            <person name="Alioto T."/>
            <person name="Alioto T."/>
            <person name="Gomez Garrido J."/>
        </authorList>
    </citation>
    <scope>NUCLEOTIDE SEQUENCE [LARGE SCALE GENOMIC DNA]</scope>
</reference>
<dbReference type="SMART" id="SM00810">
    <property type="entry name" value="Alpha-amyl_C2"/>
    <property type="match status" value="1"/>
</dbReference>
<keyword evidence="5" id="KW-0378">Hydrolase</keyword>
<dbReference type="EC" id="3.2.1.1" evidence="4"/>
<dbReference type="PANTHER" id="PTHR43447">
    <property type="entry name" value="ALPHA-AMYLASE"/>
    <property type="match status" value="1"/>
</dbReference>
<dbReference type="InterPro" id="IPR012850">
    <property type="entry name" value="A-amylase_bs_C"/>
</dbReference>
<comment type="cofactor">
    <cofactor evidence="2">
        <name>Ca(2+)</name>
        <dbReference type="ChEBI" id="CHEBI:29108"/>
    </cofactor>
</comment>
<feature type="domain" description="Alpha-amylase C-terminal beta-sheet" evidence="10">
    <location>
        <begin position="318"/>
        <end position="376"/>
    </location>
</feature>
<dbReference type="GO" id="GO:0005975">
    <property type="term" value="P:carbohydrate metabolic process"/>
    <property type="evidence" value="ECO:0007669"/>
    <property type="project" value="InterPro"/>
</dbReference>
<evidence type="ECO:0000259" key="9">
    <source>
        <dbReference type="SMART" id="SM00642"/>
    </source>
</evidence>
<evidence type="ECO:0000256" key="3">
    <source>
        <dbReference type="ARBA" id="ARBA00008061"/>
    </source>
</evidence>
<evidence type="ECO:0000256" key="7">
    <source>
        <dbReference type="ARBA" id="ARBA00023295"/>
    </source>
</evidence>
<keyword evidence="7" id="KW-0326">Glycosidase</keyword>
<keyword evidence="12" id="KW-1185">Reference proteome</keyword>
<dbReference type="InterPro" id="IPR006047">
    <property type="entry name" value="GH13_cat_dom"/>
</dbReference>
<organism evidence="11 12">
    <name type="scientific">Olea europaea subsp. europaea</name>
    <dbReference type="NCBI Taxonomy" id="158383"/>
    <lineage>
        <taxon>Eukaryota</taxon>
        <taxon>Viridiplantae</taxon>
        <taxon>Streptophyta</taxon>
        <taxon>Embryophyta</taxon>
        <taxon>Tracheophyta</taxon>
        <taxon>Spermatophyta</taxon>
        <taxon>Magnoliopsida</taxon>
        <taxon>eudicotyledons</taxon>
        <taxon>Gunneridae</taxon>
        <taxon>Pentapetalae</taxon>
        <taxon>asterids</taxon>
        <taxon>lamiids</taxon>
        <taxon>Lamiales</taxon>
        <taxon>Oleaceae</taxon>
        <taxon>Oleeae</taxon>
        <taxon>Olea</taxon>
    </lineage>
</organism>
<feature type="domain" description="Glycosyl hydrolase family 13 catalytic" evidence="9">
    <location>
        <begin position="43"/>
        <end position="329"/>
    </location>
</feature>
<dbReference type="Gramene" id="OE9A121738T1">
    <property type="protein sequence ID" value="OE9A121738C1"/>
    <property type="gene ID" value="OE9A121738"/>
</dbReference>
<comment type="similarity">
    <text evidence="3">Belongs to the glycosyl hydrolase 13 family.</text>
</comment>
<gene>
    <name evidence="11" type="ORF">OLEA9_A121738</name>
</gene>
<evidence type="ECO:0000259" key="10">
    <source>
        <dbReference type="SMART" id="SM00810"/>
    </source>
</evidence>
<dbReference type="EMBL" id="CACTIH010005906">
    <property type="protein sequence ID" value="CAA3003022.1"/>
    <property type="molecule type" value="Genomic_DNA"/>
</dbReference>
<sequence>MSLRWMQEFSRSPIHPFYCQIFGNLQLIHHELHEQLGISGGKEILLQAFNWESHKHDWWRNLEKKVPDMAKSGFTSAWLPPPSHSFVPEGYLPQNLYSLNSSYGSENLLRALLNKMKQCKVRAMADIVINHRVGTTQGHGGKWLRNTIGFQDFRFDFARGYSAKYVKEYIENAKPIFSVGEYWDSCNYKGHYLEHNQDSHRQRIINWIDATGQLAAAFDFTTKGILQEGVKGQLWRLRDPQGKPPGVMGWWPSRAVTFLDNHDTGSTQAHWPFPSNHIMEGYAYILTHPGIPSVFYDHFYDGGNSTHDQIVKLMDVRRSQGITSRSPIRILEAQPNLYAAVIGDKISMKIGEGSWCPSEKEWSIATSGHRYAVWQK</sequence>
<proteinExistence type="inferred from homology"/>
<dbReference type="Gene3D" id="2.60.40.1180">
    <property type="entry name" value="Golgi alpha-mannosidase II"/>
    <property type="match status" value="1"/>
</dbReference>
<comment type="caution">
    <text evidence="11">The sequence shown here is derived from an EMBL/GenBank/DDBJ whole genome shotgun (WGS) entry which is preliminary data.</text>
</comment>
<dbReference type="AlphaFoldDB" id="A0A8S0TDM1"/>
<comment type="catalytic activity">
    <reaction evidence="1">
        <text>Endohydrolysis of (1-&gt;4)-alpha-D-glucosidic linkages in polysaccharides containing three or more (1-&gt;4)-alpha-linked D-glucose units.</text>
        <dbReference type="EC" id="3.2.1.1"/>
    </reaction>
</comment>
<evidence type="ECO:0000256" key="8">
    <source>
        <dbReference type="ARBA" id="ARBA00030238"/>
    </source>
</evidence>
<accession>A0A8S0TDM1</accession>
<dbReference type="GO" id="GO:0004556">
    <property type="term" value="F:alpha-amylase activity"/>
    <property type="evidence" value="ECO:0007669"/>
    <property type="project" value="UniProtKB-EC"/>
</dbReference>
<dbReference type="SMART" id="SM00642">
    <property type="entry name" value="Aamy"/>
    <property type="match status" value="1"/>
</dbReference>
<dbReference type="GO" id="GO:0005509">
    <property type="term" value="F:calcium ion binding"/>
    <property type="evidence" value="ECO:0007669"/>
    <property type="project" value="InterPro"/>
</dbReference>
<name>A0A8S0TDM1_OLEEU</name>
<evidence type="ECO:0000256" key="5">
    <source>
        <dbReference type="ARBA" id="ARBA00022801"/>
    </source>
</evidence>